<accession>A0ABV6SCG7</accession>
<comment type="caution">
    <text evidence="2">The sequence shown here is derived from an EMBL/GenBank/DDBJ whole genome shotgun (WGS) entry which is preliminary data.</text>
</comment>
<feature type="region of interest" description="Disordered" evidence="1">
    <location>
        <begin position="1"/>
        <end position="21"/>
    </location>
</feature>
<gene>
    <name evidence="2" type="ORF">ACFFF8_20190</name>
</gene>
<dbReference type="Proteomes" id="UP001589858">
    <property type="component" value="Unassembled WGS sequence"/>
</dbReference>
<organism evidence="2 3">
    <name type="scientific">Novosphingobium clariflavum</name>
    <dbReference type="NCBI Taxonomy" id="2029884"/>
    <lineage>
        <taxon>Bacteria</taxon>
        <taxon>Pseudomonadati</taxon>
        <taxon>Pseudomonadota</taxon>
        <taxon>Alphaproteobacteria</taxon>
        <taxon>Sphingomonadales</taxon>
        <taxon>Sphingomonadaceae</taxon>
        <taxon>Novosphingobium</taxon>
    </lineage>
</organism>
<dbReference type="EMBL" id="JBHLTM010000078">
    <property type="protein sequence ID" value="MFC0686909.1"/>
    <property type="molecule type" value="Genomic_DNA"/>
</dbReference>
<keyword evidence="3" id="KW-1185">Reference proteome</keyword>
<protein>
    <submittedName>
        <fullName evidence="2">Uncharacterized protein</fullName>
    </submittedName>
</protein>
<name>A0ABV6SCG7_9SPHN</name>
<evidence type="ECO:0000313" key="3">
    <source>
        <dbReference type="Proteomes" id="UP001589858"/>
    </source>
</evidence>
<reference evidence="2 3" key="1">
    <citation type="submission" date="2024-09" db="EMBL/GenBank/DDBJ databases">
        <authorList>
            <person name="Sun Q."/>
            <person name="Mori K."/>
        </authorList>
    </citation>
    <scope>NUCLEOTIDE SEQUENCE [LARGE SCALE GENOMIC DNA]</scope>
    <source>
        <strain evidence="2 3">CICC 11035S</strain>
    </source>
</reference>
<dbReference type="RefSeq" id="WP_267221905.1">
    <property type="nucleotide sequence ID" value="NZ_JAPCWC010000012.1"/>
</dbReference>
<evidence type="ECO:0000313" key="2">
    <source>
        <dbReference type="EMBL" id="MFC0686909.1"/>
    </source>
</evidence>
<proteinExistence type="predicted"/>
<evidence type="ECO:0000256" key="1">
    <source>
        <dbReference type="SAM" id="MobiDB-lite"/>
    </source>
</evidence>
<sequence length="55" mass="5836">MIDSIAKPGLTGLGCPGREDEDSLSTIAAAACRWSYSDFLVATARGAWTNRTIFA</sequence>